<accession>A0A3P6ED78</accession>
<feature type="compositionally biased region" description="Polar residues" evidence="2">
    <location>
        <begin position="46"/>
        <end position="55"/>
    </location>
</feature>
<gene>
    <name evidence="3" type="ORF">BOLC7T43170H</name>
</gene>
<dbReference type="AlphaFoldDB" id="A0A3P6ED78"/>
<dbReference type="EMBL" id="LR031876">
    <property type="protein sequence ID" value="VDD37610.1"/>
    <property type="molecule type" value="Genomic_DNA"/>
</dbReference>
<feature type="region of interest" description="Disordered" evidence="2">
    <location>
        <begin position="46"/>
        <end position="78"/>
    </location>
</feature>
<organism evidence="3">
    <name type="scientific">Brassica oleracea</name>
    <name type="common">Wild cabbage</name>
    <dbReference type="NCBI Taxonomy" id="3712"/>
    <lineage>
        <taxon>Eukaryota</taxon>
        <taxon>Viridiplantae</taxon>
        <taxon>Streptophyta</taxon>
        <taxon>Embryophyta</taxon>
        <taxon>Tracheophyta</taxon>
        <taxon>Spermatophyta</taxon>
        <taxon>Magnoliopsida</taxon>
        <taxon>eudicotyledons</taxon>
        <taxon>Gunneridae</taxon>
        <taxon>Pentapetalae</taxon>
        <taxon>rosids</taxon>
        <taxon>malvids</taxon>
        <taxon>Brassicales</taxon>
        <taxon>Brassicaceae</taxon>
        <taxon>Brassiceae</taxon>
        <taxon>Brassica</taxon>
    </lineage>
</organism>
<feature type="coiled-coil region" evidence="1">
    <location>
        <begin position="144"/>
        <end position="199"/>
    </location>
</feature>
<evidence type="ECO:0000313" key="3">
    <source>
        <dbReference type="EMBL" id="VDD37610.1"/>
    </source>
</evidence>
<evidence type="ECO:0000256" key="2">
    <source>
        <dbReference type="SAM" id="MobiDB-lite"/>
    </source>
</evidence>
<keyword evidence="1" id="KW-0175">Coiled coil</keyword>
<name>A0A3P6ED78_BRAOL</name>
<evidence type="ECO:0000256" key="1">
    <source>
        <dbReference type="SAM" id="Coils"/>
    </source>
</evidence>
<protein>
    <submittedName>
        <fullName evidence="3">Uncharacterized protein</fullName>
    </submittedName>
</protein>
<proteinExistence type="predicted"/>
<sequence>MSGSTREDAMVKYKRALEAISMKKATLKRAASGGDDDDIQFIVSSKRNATATPAPSTLKKTRGSRILPNASHPSSDDQTKVLASLTAKVFPSTPACLPEGNPLEAVQSLQGDLLQVMSQLFHLGERMNEHVSSKEKMNALSSQLREEKDKFLTKEKEIKALKLKVKNQDDAGVLAELENTALREKLEVLREDLWDLRAAEESFAVEKFMAVNGARILARWELMRE</sequence>
<reference evidence="3" key="1">
    <citation type="submission" date="2018-11" db="EMBL/GenBank/DDBJ databases">
        <authorList>
            <consortium name="Genoscope - CEA"/>
            <person name="William W."/>
        </authorList>
    </citation>
    <scope>NUCLEOTIDE SEQUENCE</scope>
</reference>